<reference evidence="3 4" key="1">
    <citation type="submission" date="2015-09" db="EMBL/GenBank/DDBJ databases">
        <title>Trachymyrmex zeteki WGS genome.</title>
        <authorList>
            <person name="Nygaard S."/>
            <person name="Hu H."/>
            <person name="Boomsma J."/>
            <person name="Zhang G."/>
        </authorList>
    </citation>
    <scope>NUCLEOTIDE SEQUENCE [LARGE SCALE GENOMIC DNA]</scope>
    <source>
        <strain evidence="3">Tzet28-1</strain>
        <tissue evidence="3">Whole body</tissue>
    </source>
</reference>
<gene>
    <name evidence="3" type="ORF">ALC60_05655</name>
</gene>
<dbReference type="SUPFAM" id="SSF51045">
    <property type="entry name" value="WW domain"/>
    <property type="match status" value="1"/>
</dbReference>
<dbReference type="EMBL" id="KQ982526">
    <property type="protein sequence ID" value="KYQ55450.1"/>
    <property type="molecule type" value="Genomic_DNA"/>
</dbReference>
<dbReference type="CDD" id="cd00201">
    <property type="entry name" value="WW"/>
    <property type="match status" value="1"/>
</dbReference>
<dbReference type="CDD" id="cd18727">
    <property type="entry name" value="PIN_Swt1-like"/>
    <property type="match status" value="1"/>
</dbReference>
<dbReference type="PANTHER" id="PTHR16161">
    <property type="entry name" value="TRANSCRIPTIONAL PROTEIN SWT1"/>
    <property type="match status" value="1"/>
</dbReference>
<proteinExistence type="predicted"/>
<organism evidence="3 4">
    <name type="scientific">Mycetomoellerius zeteki</name>
    <dbReference type="NCBI Taxonomy" id="64791"/>
    <lineage>
        <taxon>Eukaryota</taxon>
        <taxon>Metazoa</taxon>
        <taxon>Ecdysozoa</taxon>
        <taxon>Arthropoda</taxon>
        <taxon>Hexapoda</taxon>
        <taxon>Insecta</taxon>
        <taxon>Pterygota</taxon>
        <taxon>Neoptera</taxon>
        <taxon>Endopterygota</taxon>
        <taxon>Hymenoptera</taxon>
        <taxon>Apocrita</taxon>
        <taxon>Aculeata</taxon>
        <taxon>Formicoidea</taxon>
        <taxon>Formicidae</taxon>
        <taxon>Myrmicinae</taxon>
        <taxon>Mycetomoellerius</taxon>
    </lineage>
</organism>
<dbReference type="InterPro" id="IPR001202">
    <property type="entry name" value="WW_dom"/>
</dbReference>
<protein>
    <submittedName>
        <fullName evidence="3">Uncharacterized protein C1orf26</fullName>
    </submittedName>
</protein>
<evidence type="ECO:0000313" key="4">
    <source>
        <dbReference type="Proteomes" id="UP000075809"/>
    </source>
</evidence>
<dbReference type="Pfam" id="PF13638">
    <property type="entry name" value="PIN_4"/>
    <property type="match status" value="1"/>
</dbReference>
<dbReference type="AlphaFoldDB" id="A0A151X5B1"/>
<dbReference type="GO" id="GO:0005634">
    <property type="term" value="C:nucleus"/>
    <property type="evidence" value="ECO:0007669"/>
    <property type="project" value="TreeGrafter"/>
</dbReference>
<dbReference type="InterPro" id="IPR052626">
    <property type="entry name" value="SWT1_Regulator"/>
</dbReference>
<dbReference type="SMART" id="SM00670">
    <property type="entry name" value="PINc"/>
    <property type="match status" value="1"/>
</dbReference>
<sequence length="875" mass="100982">MLKHKLPKDWIIVNSKSHPDRVYYFNVKTNKSSWVQPPLDGIRASSVTKHHIEERCNTMTSEHNAKKKEMSNQGACDKIIETPQMKAIREKALQSLNTKNKSLLLPQASCTKIAGNKTKISLRNFPSKLKVDKSVASWDKNDNEGIPQTRFRGKFDQRSSNTFSLSKPSRKDVMIKKQNQNTADQKSTKIWEKKDKNIGHQEIITRNTHDIEQHNKNQNVQESCNQNSRKKGGKSFLKKNLAQERMQKLRTNLNVDKEKIKEMCNADLISKKSSQKLSRSSSNSNSLGSSVYRNVDIRLKRLHNRLLKDAVCERNINKLKDDNSQTQQSNKSNKTENTTKDKLIERGEQEVLYEEMDWEPMKDEEIALQVEVVRTQLCRENHIDETNCVSENAAELTQFNNTESHGKGPLYIVIDTNVFLSNLEIVEEAKDAVFKNYPRPFIVIPWTVIYELDYFKDNGANNELSIKARKAISFINKQFSSKHPRVIGQTREQAAKNKEDFSLNCPDDEILQCCLQISQLQKSVLLSYDKNLCNKAMIYNVLALGRHDPLDKIDDFDMDAVVNRLSDDHDEKSVFMEESHLTDDIFEDTKLIMRNFLSTIITKQMSEIYGEAEWKVYVIIKPPWNTVTALKCAIKHWIAAISESFQRRAECFLKELLDAFEHTPVGGRKLRDVECIIEKCSDLVQMVNTDKHYDLLTETFNAITELKKKCKKYFVNIDLKKLHYKIGIAENSQEQETRAEKVFHCFQHIYNFTRDLCGLACSNAGMAYSFTFKSDSLSQACAQRLKSEITRKVIDLTQNLNKLLTQAENSITYQTLLNLQYNLNTFLPDIKDKTTFDVTPLDIYYCVKLKEEVLRTGLRQLQELTSHFCALAAHT</sequence>
<dbReference type="Gene3D" id="3.40.50.1010">
    <property type="entry name" value="5'-nuclease"/>
    <property type="match status" value="1"/>
</dbReference>
<evidence type="ECO:0000313" key="3">
    <source>
        <dbReference type="EMBL" id="KYQ55450.1"/>
    </source>
</evidence>
<evidence type="ECO:0000256" key="1">
    <source>
        <dbReference type="SAM" id="MobiDB-lite"/>
    </source>
</evidence>
<keyword evidence="4" id="KW-1185">Reference proteome</keyword>
<feature type="compositionally biased region" description="Basic and acidic residues" evidence="1">
    <location>
        <begin position="333"/>
        <end position="346"/>
    </location>
</feature>
<feature type="region of interest" description="Disordered" evidence="1">
    <location>
        <begin position="320"/>
        <end position="346"/>
    </location>
</feature>
<dbReference type="SUPFAM" id="SSF88723">
    <property type="entry name" value="PIN domain-like"/>
    <property type="match status" value="1"/>
</dbReference>
<dbReference type="InterPro" id="IPR036020">
    <property type="entry name" value="WW_dom_sf"/>
</dbReference>
<dbReference type="InterPro" id="IPR002716">
    <property type="entry name" value="PIN_dom"/>
</dbReference>
<evidence type="ECO:0000259" key="2">
    <source>
        <dbReference type="PROSITE" id="PS50020"/>
    </source>
</evidence>
<dbReference type="InterPro" id="IPR029060">
    <property type="entry name" value="PIN-like_dom_sf"/>
</dbReference>
<dbReference type="PANTHER" id="PTHR16161:SF0">
    <property type="entry name" value="TRANSCRIPTIONAL PROTEIN SWT1"/>
    <property type="match status" value="1"/>
</dbReference>
<dbReference type="Proteomes" id="UP000075809">
    <property type="component" value="Unassembled WGS sequence"/>
</dbReference>
<dbReference type="PROSITE" id="PS50020">
    <property type="entry name" value="WW_DOMAIN_2"/>
    <property type="match status" value="1"/>
</dbReference>
<feature type="domain" description="WW" evidence="2">
    <location>
        <begin position="4"/>
        <end position="39"/>
    </location>
</feature>
<accession>A0A151X5B1</accession>
<dbReference type="STRING" id="64791.A0A151X5B1"/>
<name>A0A151X5B1_9HYME</name>